<dbReference type="Pfam" id="PF01292">
    <property type="entry name" value="Ni_hydr_CYTB"/>
    <property type="match status" value="1"/>
</dbReference>
<evidence type="ECO:0000256" key="3">
    <source>
        <dbReference type="ARBA" id="ARBA00022692"/>
    </source>
</evidence>
<organism evidence="8 9">
    <name type="scientific">Escherichia coli O6:H1 (strain CFT073 / ATCC 700928 / UPEC)</name>
    <dbReference type="NCBI Taxonomy" id="199310"/>
    <lineage>
        <taxon>Bacteria</taxon>
        <taxon>Pseudomonadati</taxon>
        <taxon>Pseudomonadota</taxon>
        <taxon>Gammaproteobacteria</taxon>
        <taxon>Enterobacterales</taxon>
        <taxon>Enterobacteriaceae</taxon>
        <taxon>Escherichia</taxon>
    </lineage>
</organism>
<keyword evidence="2" id="KW-1003">Cell membrane</keyword>
<dbReference type="Proteomes" id="UP000001410">
    <property type="component" value="Chromosome"/>
</dbReference>
<evidence type="ECO:0000259" key="7">
    <source>
        <dbReference type="Pfam" id="PF01292"/>
    </source>
</evidence>
<keyword evidence="5 6" id="KW-0472">Membrane</keyword>
<dbReference type="Gene3D" id="1.20.950.20">
    <property type="entry name" value="Transmembrane di-heme cytochromes, Chain C"/>
    <property type="match status" value="1"/>
</dbReference>
<dbReference type="GO" id="GO:0009055">
    <property type="term" value="F:electron transfer activity"/>
    <property type="evidence" value="ECO:0007669"/>
    <property type="project" value="InterPro"/>
</dbReference>
<dbReference type="SUPFAM" id="SSF81342">
    <property type="entry name" value="Transmembrane di-heme cytochromes"/>
    <property type="match status" value="1"/>
</dbReference>
<feature type="domain" description="Cytochrome b561 bacterial/Ni-hydrogenase" evidence="7">
    <location>
        <begin position="10"/>
        <end position="130"/>
    </location>
</feature>
<dbReference type="GO" id="GO:0022904">
    <property type="term" value="P:respiratory electron transport chain"/>
    <property type="evidence" value="ECO:0007669"/>
    <property type="project" value="InterPro"/>
</dbReference>
<feature type="transmembrane region" description="Helical" evidence="6">
    <location>
        <begin position="55"/>
        <end position="80"/>
    </location>
</feature>
<dbReference type="AlphaFoldDB" id="A0A0H2VAF1"/>
<dbReference type="STRING" id="199310.c3566"/>
<dbReference type="KEGG" id="ecc:c3566"/>
<evidence type="ECO:0000313" key="9">
    <source>
        <dbReference type="Proteomes" id="UP000001410"/>
    </source>
</evidence>
<keyword evidence="4 6" id="KW-1133">Transmembrane helix</keyword>
<dbReference type="PANTHER" id="PTHR30485:SF1">
    <property type="entry name" value="CYTOCHROME YDHU-RELATED"/>
    <property type="match status" value="1"/>
</dbReference>
<protein>
    <recommendedName>
        <fullName evidence="7">Cytochrome b561 bacterial/Ni-hydrogenase domain-containing protein</fullName>
    </recommendedName>
</protein>
<dbReference type="GO" id="GO:0020037">
    <property type="term" value="F:heme binding"/>
    <property type="evidence" value="ECO:0007669"/>
    <property type="project" value="TreeGrafter"/>
</dbReference>
<gene>
    <name evidence="8" type="ordered locus">c3566</name>
</gene>
<evidence type="ECO:0000256" key="2">
    <source>
        <dbReference type="ARBA" id="ARBA00022475"/>
    </source>
</evidence>
<comment type="subcellular location">
    <subcellularLocation>
        <location evidence="1">Cell membrane</location>
        <topology evidence="1">Multi-pass membrane protein</topology>
    </subcellularLocation>
</comment>
<dbReference type="HOGENOM" id="CLU_158519_0_0_6"/>
<dbReference type="eggNOG" id="COG4117">
    <property type="taxonomic scope" value="Bacteria"/>
</dbReference>
<dbReference type="InterPro" id="IPR051542">
    <property type="entry name" value="Hydrogenase_cytochrome"/>
</dbReference>
<dbReference type="PANTHER" id="PTHR30485">
    <property type="entry name" value="NI/FE-HYDROGENASE 1 B-TYPE CYTOCHROME SUBUNIT"/>
    <property type="match status" value="1"/>
</dbReference>
<dbReference type="InterPro" id="IPR011577">
    <property type="entry name" value="Cyt_b561_bac/Ni-Hgenase"/>
</dbReference>
<evidence type="ECO:0000256" key="4">
    <source>
        <dbReference type="ARBA" id="ARBA00022989"/>
    </source>
</evidence>
<reference evidence="8 9" key="1">
    <citation type="journal article" date="2002" name="Proc. Natl. Acad. Sci. U.S.A.">
        <title>Extensive mosaic structure revealed by the complete genome sequence of uropathogenic Escherichia coli.</title>
        <authorList>
            <person name="Welch R.A."/>
            <person name="Burland V."/>
            <person name="Plunkett G.III."/>
            <person name="Redford P."/>
            <person name="Roesch P."/>
            <person name="Rasko D."/>
            <person name="Buckles E.L."/>
            <person name="Liou S.R."/>
            <person name="Boutin A."/>
            <person name="Hackett J."/>
            <person name="Stroud D."/>
            <person name="Mayhew G.F."/>
            <person name="Rose D.J."/>
            <person name="Zhou S."/>
            <person name="Schwartz D.C."/>
            <person name="Perna N.T."/>
            <person name="Mobley H.L."/>
            <person name="Donnenberg M.S."/>
            <person name="Blattner F.R."/>
        </authorList>
    </citation>
    <scope>NUCLEOTIDE SEQUENCE [LARGE SCALE GENOMIC DNA]</scope>
    <source>
        <strain evidence="9">CFT073 / ATCC 700928 / UPEC</strain>
    </source>
</reference>
<name>A0A0H2VAF1_ECOL6</name>
<dbReference type="InterPro" id="IPR016174">
    <property type="entry name" value="Di-haem_cyt_TM"/>
</dbReference>
<sequence>MQPLPLKQIHPLWLRCCHRINAVTVAGMICSGWRIYNASPLFSFNYPAALTLGGWLGGALLWHFALMWILLINATIYLTLGICSGRFRSKFFPLSWTSLKESLTQALYGKLHHTNMQEYNMVQKVAYILLF</sequence>
<keyword evidence="9" id="KW-1185">Reference proteome</keyword>
<feature type="transmembrane region" description="Helical" evidence="6">
    <location>
        <begin position="12"/>
        <end position="35"/>
    </location>
</feature>
<proteinExistence type="predicted"/>
<accession>A0A0H2VAF1</accession>
<dbReference type="GO" id="GO:0005886">
    <property type="term" value="C:plasma membrane"/>
    <property type="evidence" value="ECO:0007669"/>
    <property type="project" value="UniProtKB-SubCell"/>
</dbReference>
<evidence type="ECO:0000313" key="8">
    <source>
        <dbReference type="EMBL" id="AAN82014.1"/>
    </source>
</evidence>
<dbReference type="EMBL" id="AE014075">
    <property type="protein sequence ID" value="AAN82014.1"/>
    <property type="molecule type" value="Genomic_DNA"/>
</dbReference>
<evidence type="ECO:0000256" key="6">
    <source>
        <dbReference type="SAM" id="Phobius"/>
    </source>
</evidence>
<keyword evidence="3 6" id="KW-0812">Transmembrane</keyword>
<evidence type="ECO:0000256" key="1">
    <source>
        <dbReference type="ARBA" id="ARBA00004651"/>
    </source>
</evidence>
<evidence type="ECO:0000256" key="5">
    <source>
        <dbReference type="ARBA" id="ARBA00023136"/>
    </source>
</evidence>